<dbReference type="EMBL" id="LGRX02014720">
    <property type="protein sequence ID" value="KAK3264207.1"/>
    <property type="molecule type" value="Genomic_DNA"/>
</dbReference>
<dbReference type="AlphaFoldDB" id="A0AAE0FR28"/>
<keyword evidence="3" id="KW-1185">Reference proteome</keyword>
<organism evidence="2 3">
    <name type="scientific">Cymbomonas tetramitiformis</name>
    <dbReference type="NCBI Taxonomy" id="36881"/>
    <lineage>
        <taxon>Eukaryota</taxon>
        <taxon>Viridiplantae</taxon>
        <taxon>Chlorophyta</taxon>
        <taxon>Pyramimonadophyceae</taxon>
        <taxon>Pyramimonadales</taxon>
        <taxon>Pyramimonadaceae</taxon>
        <taxon>Cymbomonas</taxon>
    </lineage>
</organism>
<sequence length="824" mass="90821">MKSVEYEILEGVTNPHQRAWKGGVRLTFIAGGTGSKSAYWKFKDAVGGTGYLKPAQVEEVKDDVDPPAATSDDESEPPEVSSPGSPINLSSGKNSPGSYDGNAAGVEEAEEAPATIASEVSAEGEPGVGGGTVLEVCGRRESKSTQSSIYHGKTHSVLAGLLAVMQAIDNSPSGFLELHLAWHVFNQARGKQDSDINFKQRALKHLLSLPILIVNYHIPGASDEMDVTKICRRPADVSGILMIHSLMYESMLVDAYRRDERLRSLPFEELNAFAGTTQARRVLLAGLAHVVGEAKLSVATGRDRKTIRRAQQAVADAADEIPEMLDQITKLLESKCDKARKKLAELMVSLESCLSQRSTLGSESTEDKQSPQEKMYKHMILCKEREIFCATPGSKEYRQLAKRMFDTLVQQSDQLKHAVRGHMPPIHITYPNFKVAAESIANELNARADPSRASITMHIEKSTWGKISALMNDPTVMEEFKGVIPVSKQTLKRHKITAEDRRQDREQDPGVLNLCSRKVGKILLPTEIEQPNGYAQNKAAKDLTTWAIDNLLLVVWDGRDDHSNLALDVVYNLGRLVQQTCDRKGDGWRYASNLDSVPKADGHDYNQGPGQKLVISTHQLHHLGTHTPPFSDYPDSLSYAPTVRSHVAKDGKLVVFVKSLKFQRSTAFQHAREEIYMYETFPELFCIQGTQIRKPVLVLTVDSGQDECVRFYGQVMSGAYVFLRLGIQQMILFTRAAGFTPLWGVEVGQGWITRILAGTKFTSSHYGKVARDQVGDPRTPDDALLERANHEYAVQQCTSLLDDEYSGLSEQGCSGAAANSGDPV</sequence>
<feature type="compositionally biased region" description="Polar residues" evidence="1">
    <location>
        <begin position="87"/>
        <end position="97"/>
    </location>
</feature>
<evidence type="ECO:0000313" key="2">
    <source>
        <dbReference type="EMBL" id="KAK3264207.1"/>
    </source>
</evidence>
<reference evidence="2 3" key="1">
    <citation type="journal article" date="2015" name="Genome Biol. Evol.">
        <title>Comparative Genomics of a Bacterivorous Green Alga Reveals Evolutionary Causalities and Consequences of Phago-Mixotrophic Mode of Nutrition.</title>
        <authorList>
            <person name="Burns J.A."/>
            <person name="Paasch A."/>
            <person name="Narechania A."/>
            <person name="Kim E."/>
        </authorList>
    </citation>
    <scope>NUCLEOTIDE SEQUENCE [LARGE SCALE GENOMIC DNA]</scope>
    <source>
        <strain evidence="2 3">PLY_AMNH</strain>
    </source>
</reference>
<accession>A0AAE0FR28</accession>
<dbReference type="Proteomes" id="UP001190700">
    <property type="component" value="Unassembled WGS sequence"/>
</dbReference>
<gene>
    <name evidence="2" type="ORF">CYMTET_27037</name>
</gene>
<evidence type="ECO:0000256" key="1">
    <source>
        <dbReference type="SAM" id="MobiDB-lite"/>
    </source>
</evidence>
<name>A0AAE0FR28_9CHLO</name>
<protein>
    <submittedName>
        <fullName evidence="2">Uncharacterized protein</fullName>
    </submittedName>
</protein>
<evidence type="ECO:0000313" key="3">
    <source>
        <dbReference type="Proteomes" id="UP001190700"/>
    </source>
</evidence>
<comment type="caution">
    <text evidence="2">The sequence shown here is derived from an EMBL/GenBank/DDBJ whole genome shotgun (WGS) entry which is preliminary data.</text>
</comment>
<feature type="region of interest" description="Disordered" evidence="1">
    <location>
        <begin position="53"/>
        <end position="133"/>
    </location>
</feature>
<proteinExistence type="predicted"/>